<feature type="transmembrane region" description="Helical" evidence="7">
    <location>
        <begin position="180"/>
        <end position="202"/>
    </location>
</feature>
<dbReference type="SUPFAM" id="SSF161098">
    <property type="entry name" value="MetI-like"/>
    <property type="match status" value="1"/>
</dbReference>
<reference evidence="9 10" key="1">
    <citation type="submission" date="2020-08" db="EMBL/GenBank/DDBJ databases">
        <title>Cohnella phylogeny.</title>
        <authorList>
            <person name="Dunlap C."/>
        </authorList>
    </citation>
    <scope>NUCLEOTIDE SEQUENCE [LARGE SCALE GENOMIC DNA]</scope>
    <source>
        <strain evidence="9 10">CBP 2801</strain>
    </source>
</reference>
<evidence type="ECO:0000256" key="3">
    <source>
        <dbReference type="ARBA" id="ARBA00022475"/>
    </source>
</evidence>
<evidence type="ECO:0000256" key="6">
    <source>
        <dbReference type="ARBA" id="ARBA00023136"/>
    </source>
</evidence>
<dbReference type="GO" id="GO:0055085">
    <property type="term" value="P:transmembrane transport"/>
    <property type="evidence" value="ECO:0007669"/>
    <property type="project" value="InterPro"/>
</dbReference>
<gene>
    <name evidence="9" type="ORF">H7C18_16090</name>
</gene>
<dbReference type="PANTHER" id="PTHR30193:SF41">
    <property type="entry name" value="DIACETYLCHITOBIOSE UPTAKE SYSTEM PERMEASE PROTEIN NGCF"/>
    <property type="match status" value="1"/>
</dbReference>
<accession>A0A7X0VWI7</accession>
<evidence type="ECO:0000313" key="10">
    <source>
        <dbReference type="Proteomes" id="UP000564644"/>
    </source>
</evidence>
<protein>
    <submittedName>
        <fullName evidence="9">Sugar ABC transporter permease</fullName>
    </submittedName>
</protein>
<dbReference type="GO" id="GO:0005886">
    <property type="term" value="C:plasma membrane"/>
    <property type="evidence" value="ECO:0007669"/>
    <property type="project" value="UniProtKB-SubCell"/>
</dbReference>
<dbReference type="Pfam" id="PF00528">
    <property type="entry name" value="BPD_transp_1"/>
    <property type="match status" value="1"/>
</dbReference>
<evidence type="ECO:0000313" key="9">
    <source>
        <dbReference type="EMBL" id="MBB6732442.1"/>
    </source>
</evidence>
<sequence>MRGTEPRLPLWRSVYRAKHAYAFLLPLIALLAIFSYYPIVMALKMSFYQWKGGNEAIFNGLDNFRELFSDPTFYRSLGNVFRFILFDCTVGVLMPLLVAELLFHLRSARLQYAFRTMFVATITVPSVVVILIWVFLYNPVVGGMNAVVSVLGIGPQLWLGGTSTALGSVILSGFPFINPIYLLIIFAGLQAIPGSLIEASVLEGCGRWRRFLSIDLPLVSGQLKLVFILSVLHAMQSFYKPLIMTGGGPGDATLVPGLYMFQSGFSRNDFGYASTIGFVMLIAMLAITFATNKLVRSEND</sequence>
<keyword evidence="10" id="KW-1185">Reference proteome</keyword>
<evidence type="ECO:0000256" key="4">
    <source>
        <dbReference type="ARBA" id="ARBA00022692"/>
    </source>
</evidence>
<dbReference type="Proteomes" id="UP000564644">
    <property type="component" value="Unassembled WGS sequence"/>
</dbReference>
<keyword evidence="2 7" id="KW-0813">Transport</keyword>
<evidence type="ECO:0000256" key="2">
    <source>
        <dbReference type="ARBA" id="ARBA00022448"/>
    </source>
</evidence>
<dbReference type="PANTHER" id="PTHR30193">
    <property type="entry name" value="ABC TRANSPORTER PERMEASE PROTEIN"/>
    <property type="match status" value="1"/>
</dbReference>
<keyword evidence="3" id="KW-1003">Cell membrane</keyword>
<keyword evidence="4 7" id="KW-0812">Transmembrane</keyword>
<comment type="similarity">
    <text evidence="7">Belongs to the binding-protein-dependent transport system permease family.</text>
</comment>
<name>A0A7X0VWI7_9BACL</name>
<proteinExistence type="inferred from homology"/>
<feature type="transmembrane region" description="Helical" evidence="7">
    <location>
        <begin position="80"/>
        <end position="105"/>
    </location>
</feature>
<dbReference type="AlphaFoldDB" id="A0A7X0VWI7"/>
<evidence type="ECO:0000256" key="7">
    <source>
        <dbReference type="RuleBase" id="RU363032"/>
    </source>
</evidence>
<organism evidence="9 10">
    <name type="scientific">Cohnella zeiphila</name>
    <dbReference type="NCBI Taxonomy" id="2761120"/>
    <lineage>
        <taxon>Bacteria</taxon>
        <taxon>Bacillati</taxon>
        <taxon>Bacillota</taxon>
        <taxon>Bacilli</taxon>
        <taxon>Bacillales</taxon>
        <taxon>Paenibacillaceae</taxon>
        <taxon>Cohnella</taxon>
    </lineage>
</organism>
<dbReference type="EMBL" id="JACJVO010000020">
    <property type="protein sequence ID" value="MBB6732442.1"/>
    <property type="molecule type" value="Genomic_DNA"/>
</dbReference>
<dbReference type="CDD" id="cd06261">
    <property type="entry name" value="TM_PBP2"/>
    <property type="match status" value="1"/>
</dbReference>
<comment type="caution">
    <text evidence="9">The sequence shown here is derived from an EMBL/GenBank/DDBJ whole genome shotgun (WGS) entry which is preliminary data.</text>
</comment>
<comment type="subcellular location">
    <subcellularLocation>
        <location evidence="1 7">Cell membrane</location>
        <topology evidence="1 7">Multi-pass membrane protein</topology>
    </subcellularLocation>
</comment>
<evidence type="ECO:0000259" key="8">
    <source>
        <dbReference type="PROSITE" id="PS50928"/>
    </source>
</evidence>
<keyword evidence="6 7" id="KW-0472">Membrane</keyword>
<dbReference type="PROSITE" id="PS50928">
    <property type="entry name" value="ABC_TM1"/>
    <property type="match status" value="1"/>
</dbReference>
<dbReference type="InterPro" id="IPR051393">
    <property type="entry name" value="ABC_transporter_permease"/>
</dbReference>
<keyword evidence="5 7" id="KW-1133">Transmembrane helix</keyword>
<dbReference type="InterPro" id="IPR000515">
    <property type="entry name" value="MetI-like"/>
</dbReference>
<dbReference type="RefSeq" id="WP_185130110.1">
    <property type="nucleotide sequence ID" value="NZ_JACJVO010000020.1"/>
</dbReference>
<dbReference type="InterPro" id="IPR035906">
    <property type="entry name" value="MetI-like_sf"/>
</dbReference>
<dbReference type="Gene3D" id="1.10.3720.10">
    <property type="entry name" value="MetI-like"/>
    <property type="match status" value="1"/>
</dbReference>
<evidence type="ECO:0000256" key="5">
    <source>
        <dbReference type="ARBA" id="ARBA00022989"/>
    </source>
</evidence>
<feature type="transmembrane region" description="Helical" evidence="7">
    <location>
        <begin position="270"/>
        <end position="290"/>
    </location>
</feature>
<feature type="transmembrane region" description="Helical" evidence="7">
    <location>
        <begin position="117"/>
        <end position="136"/>
    </location>
</feature>
<feature type="transmembrane region" description="Helical" evidence="7">
    <location>
        <begin position="20"/>
        <end position="39"/>
    </location>
</feature>
<evidence type="ECO:0000256" key="1">
    <source>
        <dbReference type="ARBA" id="ARBA00004651"/>
    </source>
</evidence>
<feature type="domain" description="ABC transmembrane type-1" evidence="8">
    <location>
        <begin position="73"/>
        <end position="291"/>
    </location>
</feature>